<dbReference type="Proteomes" id="UP001651158">
    <property type="component" value="Unassembled WGS sequence"/>
</dbReference>
<evidence type="ECO:0000313" key="1">
    <source>
        <dbReference type="EMBL" id="KAL5105758.1"/>
    </source>
</evidence>
<gene>
    <name evidence="1" type="ORF">TcWFU_004038</name>
</gene>
<reference evidence="1 2" key="1">
    <citation type="journal article" date="2022" name="Front. Cell. Infect. Microbiol.">
        <title>The Genomes of Two Strains of Taenia crassiceps the Animal Model for the Study of Human Cysticercosis.</title>
        <authorList>
            <person name="Bobes R.J."/>
            <person name="Estrada K."/>
            <person name="Rios-Valencia D.G."/>
            <person name="Calderon-Gallegos A."/>
            <person name="de la Torre P."/>
            <person name="Carrero J.C."/>
            <person name="Sanchez-Flores A."/>
            <person name="Laclette J.P."/>
        </authorList>
    </citation>
    <scope>NUCLEOTIDE SEQUENCE [LARGE SCALE GENOMIC DNA]</scope>
    <source>
        <strain evidence="1">WFUcys</strain>
    </source>
</reference>
<keyword evidence="2" id="KW-1185">Reference proteome</keyword>
<accession>A0ABR4Q8R1</accession>
<protein>
    <submittedName>
        <fullName evidence="1">Uncharacterized protein</fullName>
    </submittedName>
</protein>
<sequence length="290" mass="32135">MGRKYDGWSASSPERPPSPRLSVRLVTALLIAPLTRYTHGALPSDIAQTHRTRQYTETAVLAADSPFPSPSPMPHLRTYTCAPAATIATCPDQTQPHPLTQPPTDAPPQLLLGPPIDSLPSPPTHKYLFSLPPNASVLNSFRSTYIMLIIRFSISQFLHSFIQSALNSFGILPFLPFLHTLFLSVSVSVCDHVNVYGFFTFSLHSTTTTTTTNTTTATYTPLVHVHLFHAHLHTSPPSFSPYSFAFIRFFILPLHPSILPYFLPSILPSFPPPSLLSFFILSFPLHCFQP</sequence>
<comment type="caution">
    <text evidence="1">The sequence shown here is derived from an EMBL/GenBank/DDBJ whole genome shotgun (WGS) entry which is preliminary data.</text>
</comment>
<evidence type="ECO:0000313" key="2">
    <source>
        <dbReference type="Proteomes" id="UP001651158"/>
    </source>
</evidence>
<proteinExistence type="predicted"/>
<organism evidence="1 2">
    <name type="scientific">Taenia crassiceps</name>
    <dbReference type="NCBI Taxonomy" id="6207"/>
    <lineage>
        <taxon>Eukaryota</taxon>
        <taxon>Metazoa</taxon>
        <taxon>Spiralia</taxon>
        <taxon>Lophotrochozoa</taxon>
        <taxon>Platyhelminthes</taxon>
        <taxon>Cestoda</taxon>
        <taxon>Eucestoda</taxon>
        <taxon>Cyclophyllidea</taxon>
        <taxon>Taeniidae</taxon>
        <taxon>Taenia</taxon>
    </lineage>
</organism>
<dbReference type="EMBL" id="JAKROA010000007">
    <property type="protein sequence ID" value="KAL5105758.1"/>
    <property type="molecule type" value="Genomic_DNA"/>
</dbReference>
<name>A0ABR4Q8R1_9CEST</name>